<keyword evidence="7" id="KW-1052">Target cell membrane</keyword>
<dbReference type="PROSITE" id="PS51412">
    <property type="entry name" value="MACPF_2"/>
    <property type="match status" value="1"/>
</dbReference>
<keyword evidence="5" id="KW-0964">Secreted</keyword>
<dbReference type="SMART" id="SM00209">
    <property type="entry name" value="TSP1"/>
    <property type="match status" value="2"/>
</dbReference>
<proteinExistence type="inferred from homology"/>
<name>A0AAY4A1M2_9TELE</name>
<dbReference type="GO" id="GO:0044218">
    <property type="term" value="C:other organism cell membrane"/>
    <property type="evidence" value="ECO:0007669"/>
    <property type="project" value="UniProtKB-KW"/>
</dbReference>
<keyword evidence="19" id="KW-1053">Target membrane</keyword>
<keyword evidence="23" id="KW-1185">Reference proteome</keyword>
<dbReference type="Pfam" id="PF21195">
    <property type="entry name" value="EGF_C8A_B_C6"/>
    <property type="match status" value="1"/>
</dbReference>
<dbReference type="InterPro" id="IPR020864">
    <property type="entry name" value="MACPF"/>
</dbReference>
<evidence type="ECO:0000256" key="19">
    <source>
        <dbReference type="ARBA" id="ARBA00023298"/>
    </source>
</evidence>
<dbReference type="InterPro" id="IPR048831">
    <property type="entry name" value="C8A_B_C6_EGF-like"/>
</dbReference>
<dbReference type="PROSITE" id="PS00279">
    <property type="entry name" value="MACPF_1"/>
    <property type="match status" value="1"/>
</dbReference>
<keyword evidence="6" id="KW-0245">EGF-like domain</keyword>
<dbReference type="InterPro" id="IPR020863">
    <property type="entry name" value="MACPF_CS"/>
</dbReference>
<dbReference type="GO" id="GO:0045087">
    <property type="term" value="P:innate immune response"/>
    <property type="evidence" value="ECO:0007669"/>
    <property type="project" value="UniProtKB-KW"/>
</dbReference>
<evidence type="ECO:0000256" key="11">
    <source>
        <dbReference type="ARBA" id="ARBA00022737"/>
    </source>
</evidence>
<evidence type="ECO:0000256" key="6">
    <source>
        <dbReference type="ARBA" id="ARBA00022536"/>
    </source>
</evidence>
<evidence type="ECO:0000259" key="21">
    <source>
        <dbReference type="PROSITE" id="PS51412"/>
    </source>
</evidence>
<comment type="similarity">
    <text evidence="3">Belongs to the complement C6/C7/C8/C9 family.</text>
</comment>
<evidence type="ECO:0000256" key="8">
    <source>
        <dbReference type="ARBA" id="ARBA00022588"/>
    </source>
</evidence>
<evidence type="ECO:0000256" key="13">
    <source>
        <dbReference type="ARBA" id="ARBA00022859"/>
    </source>
</evidence>
<dbReference type="Ensembl" id="ENSDCDT00010001083.1">
    <property type="protein sequence ID" value="ENSDCDP00010001031.1"/>
    <property type="gene ID" value="ENSDCDG00010000576.1"/>
</dbReference>
<reference evidence="22 23" key="1">
    <citation type="submission" date="2020-06" db="EMBL/GenBank/DDBJ databases">
        <authorList>
            <consortium name="Wellcome Sanger Institute Data Sharing"/>
        </authorList>
    </citation>
    <scope>NUCLEOTIDE SEQUENCE [LARGE SCALE GENOMIC DNA]</scope>
</reference>
<evidence type="ECO:0000256" key="16">
    <source>
        <dbReference type="ARBA" id="ARBA00023136"/>
    </source>
</evidence>
<keyword evidence="17 20" id="KW-1015">Disulfide bond</keyword>
<dbReference type="InterPro" id="IPR000884">
    <property type="entry name" value="TSP1_rpt"/>
</dbReference>
<evidence type="ECO:0000256" key="20">
    <source>
        <dbReference type="PROSITE-ProRule" id="PRU00124"/>
    </source>
</evidence>
<keyword evidence="9" id="KW-0812">Transmembrane</keyword>
<dbReference type="SMART" id="SM00457">
    <property type="entry name" value="MACPF"/>
    <property type="match status" value="1"/>
</dbReference>
<keyword evidence="4" id="KW-1134">Transmembrane beta strand</keyword>
<evidence type="ECO:0000256" key="10">
    <source>
        <dbReference type="ARBA" id="ARBA00022729"/>
    </source>
</evidence>
<keyword evidence="11" id="KW-0677">Repeat</keyword>
<dbReference type="PRINTS" id="PR01705">
    <property type="entry name" value="TSP1REPEAT"/>
</dbReference>
<dbReference type="Pfam" id="PF00057">
    <property type="entry name" value="Ldl_recept_a"/>
    <property type="match status" value="1"/>
</dbReference>
<reference evidence="22" key="2">
    <citation type="submission" date="2025-08" db="UniProtKB">
        <authorList>
            <consortium name="Ensembl"/>
        </authorList>
    </citation>
    <scope>IDENTIFICATION</scope>
</reference>
<dbReference type="SUPFAM" id="SSF82895">
    <property type="entry name" value="TSP-1 type 1 repeat"/>
    <property type="match status" value="2"/>
</dbReference>
<dbReference type="InterPro" id="IPR036055">
    <property type="entry name" value="LDL_receptor-like_sf"/>
</dbReference>
<dbReference type="PROSITE" id="PS01209">
    <property type="entry name" value="LDLRA_1"/>
    <property type="match status" value="1"/>
</dbReference>
<dbReference type="InterPro" id="IPR023415">
    <property type="entry name" value="LDLR_class-A_CS"/>
</dbReference>
<evidence type="ECO:0000256" key="18">
    <source>
        <dbReference type="ARBA" id="ARBA00023180"/>
    </source>
</evidence>
<dbReference type="GO" id="GO:0006958">
    <property type="term" value="P:complement activation, classical pathway"/>
    <property type="evidence" value="ECO:0007669"/>
    <property type="project" value="UniProtKB-KW"/>
</dbReference>
<dbReference type="GO" id="GO:0005576">
    <property type="term" value="C:extracellular region"/>
    <property type="evidence" value="ECO:0007669"/>
    <property type="project" value="UniProtKB-SubCell"/>
</dbReference>
<organism evidence="22 23">
    <name type="scientific">Denticeps clupeoides</name>
    <name type="common">denticle herring</name>
    <dbReference type="NCBI Taxonomy" id="299321"/>
    <lineage>
        <taxon>Eukaryota</taxon>
        <taxon>Metazoa</taxon>
        <taxon>Chordata</taxon>
        <taxon>Craniata</taxon>
        <taxon>Vertebrata</taxon>
        <taxon>Euteleostomi</taxon>
        <taxon>Actinopterygii</taxon>
        <taxon>Neopterygii</taxon>
        <taxon>Teleostei</taxon>
        <taxon>Clupei</taxon>
        <taxon>Clupeiformes</taxon>
        <taxon>Denticipitoidei</taxon>
        <taxon>Denticipitidae</taxon>
        <taxon>Denticeps</taxon>
    </lineage>
</organism>
<keyword evidence="12" id="KW-0204">Cytolysis</keyword>
<evidence type="ECO:0000256" key="5">
    <source>
        <dbReference type="ARBA" id="ARBA00022525"/>
    </source>
</evidence>
<dbReference type="CDD" id="cd00112">
    <property type="entry name" value="LDLa"/>
    <property type="match status" value="1"/>
</dbReference>
<keyword evidence="8" id="KW-0399">Innate immunity</keyword>
<dbReference type="PANTHER" id="PTHR45742:SF1">
    <property type="entry name" value="COMPLEMENT COMPONENT C8 ALPHA CHAIN"/>
    <property type="match status" value="1"/>
</dbReference>
<evidence type="ECO:0000256" key="14">
    <source>
        <dbReference type="ARBA" id="ARBA00022875"/>
    </source>
</evidence>
<keyword evidence="16" id="KW-0472">Membrane</keyword>
<dbReference type="Gene3D" id="4.10.400.10">
    <property type="entry name" value="Low-density Lipoprotein Receptor"/>
    <property type="match status" value="1"/>
</dbReference>
<feature type="disulfide bond" evidence="20">
    <location>
        <begin position="132"/>
        <end position="147"/>
    </location>
</feature>
<evidence type="ECO:0000256" key="12">
    <source>
        <dbReference type="ARBA" id="ARBA00022852"/>
    </source>
</evidence>
<dbReference type="PRINTS" id="PR00764">
    <property type="entry name" value="COMPLEMENTC9"/>
</dbReference>
<dbReference type="InterPro" id="IPR001862">
    <property type="entry name" value="MAC_perforin"/>
</dbReference>
<evidence type="ECO:0000256" key="9">
    <source>
        <dbReference type="ARBA" id="ARBA00022692"/>
    </source>
</evidence>
<evidence type="ECO:0000256" key="3">
    <source>
        <dbReference type="ARBA" id="ARBA00009214"/>
    </source>
</evidence>
<evidence type="ECO:0000256" key="2">
    <source>
        <dbReference type="ARBA" id="ARBA00004613"/>
    </source>
</evidence>
<dbReference type="GO" id="GO:0031640">
    <property type="term" value="P:killing of cells of another organism"/>
    <property type="evidence" value="ECO:0007669"/>
    <property type="project" value="UniProtKB-KW"/>
</dbReference>
<dbReference type="Pfam" id="PF00090">
    <property type="entry name" value="TSP_1"/>
    <property type="match status" value="2"/>
</dbReference>
<feature type="disulfide bond" evidence="20">
    <location>
        <begin position="113"/>
        <end position="125"/>
    </location>
</feature>
<evidence type="ECO:0000256" key="1">
    <source>
        <dbReference type="ARBA" id="ARBA00004276"/>
    </source>
</evidence>
<evidence type="ECO:0000256" key="7">
    <source>
        <dbReference type="ARBA" id="ARBA00022537"/>
    </source>
</evidence>
<comment type="caution">
    <text evidence="20">Lacks conserved residue(s) required for the propagation of feature annotation.</text>
</comment>
<dbReference type="PROSITE" id="PS50068">
    <property type="entry name" value="LDLRA_2"/>
    <property type="match status" value="1"/>
</dbReference>
<dbReference type="Pfam" id="PF01823">
    <property type="entry name" value="MACPF"/>
    <property type="match status" value="1"/>
</dbReference>
<dbReference type="GeneTree" id="ENSGT00940000160126"/>
<keyword evidence="14" id="KW-0180">Complement pathway</keyword>
<evidence type="ECO:0000256" key="4">
    <source>
        <dbReference type="ARBA" id="ARBA00022452"/>
    </source>
</evidence>
<dbReference type="SUPFAM" id="SSF57424">
    <property type="entry name" value="LDL receptor-like module"/>
    <property type="match status" value="1"/>
</dbReference>
<dbReference type="GeneID" id="114788847"/>
<sequence length="589" mass="65960">MLQAGQCFGMDLKAGIVFINRFPSISDLNSLCFALRPGRNATRKVRSPSTPAPVDCRLKAWSSWTPCNSCKNKSFRFRYLDQASQYGGTECLGSQWEEKLCPSAGVCVRESVCGDDFTCKETGHCISKHLRCNGEPDCGDATDEDECEDVDMRNDKCSYLFPIPGSERATQGYNIVTGDFVLRTLDPEYYGGTCEYVYNGEWRKLTYDAFCENLYYNDDEKYYRRPYNFHSYRLMAQAASDGSTEYYEDVTDFLNARKTDKSYNWGFTVGVSVEVGLSGSRESQFLTNISQYSSQNVGVARLVSTVQTAQFKMRSRNLVLDDDLLVSLLELPQEYDFGSYARFLSLYGTHYITQGSMGGLLEYVAIIDKQAMEKSEVRGEQVGKCFGVSLGLSDEVNIKVSVKTCDKVATLKQGGDSSKSFIKDVITLVKGGIADSSAGVKAIQDETTFRKWGRSLRHSPALIDVQILPIYELIRFSTAEPQVRTHLPHLRRAWHEYQQQFSSCRCGACWHNGVPILSRTSCSCICKQGSLGKACEETHRRGTTDGSWSCWVTWSPCQSGRKTRTRACNNPMPDNGAPCRGSAQQTQHC</sequence>
<evidence type="ECO:0000313" key="22">
    <source>
        <dbReference type="Ensembl" id="ENSDCDP00010001031.1"/>
    </source>
</evidence>
<feature type="domain" description="MACPF" evidence="21">
    <location>
        <begin position="152"/>
        <end position="505"/>
    </location>
</feature>
<gene>
    <name evidence="22" type="primary">C8A</name>
</gene>
<reference evidence="22" key="3">
    <citation type="submission" date="2025-09" db="UniProtKB">
        <authorList>
            <consortium name="Ensembl"/>
        </authorList>
    </citation>
    <scope>IDENTIFICATION</scope>
</reference>
<dbReference type="Proteomes" id="UP000694580">
    <property type="component" value="Chromosome 4"/>
</dbReference>
<comment type="subcellular location">
    <subcellularLocation>
        <location evidence="2">Secreted</location>
    </subcellularLocation>
    <subcellularLocation>
        <location evidence="1">Target cell membrane</location>
        <topology evidence="1">Multi-pass membrane protein</topology>
    </subcellularLocation>
</comment>
<keyword evidence="10" id="KW-0732">Signal</keyword>
<dbReference type="AlphaFoldDB" id="A0AAY4A1M2"/>
<dbReference type="GO" id="GO:0005579">
    <property type="term" value="C:membrane attack complex"/>
    <property type="evidence" value="ECO:0007669"/>
    <property type="project" value="UniProtKB-KW"/>
</dbReference>
<dbReference type="RefSeq" id="XP_028833604.1">
    <property type="nucleotide sequence ID" value="XM_028977771.1"/>
</dbReference>
<dbReference type="PANTHER" id="PTHR45742">
    <property type="entry name" value="COMPLEMENT COMPONENT C6"/>
    <property type="match status" value="1"/>
</dbReference>
<keyword evidence="15" id="KW-0473">Membrane attack complex</keyword>
<keyword evidence="18" id="KW-0325">Glycoprotein</keyword>
<dbReference type="InterPro" id="IPR002172">
    <property type="entry name" value="LDrepeatLR_classA_rpt"/>
</dbReference>
<protein>
    <recommendedName>
        <fullName evidence="21">MACPF domain-containing protein</fullName>
    </recommendedName>
</protein>
<evidence type="ECO:0000256" key="17">
    <source>
        <dbReference type="ARBA" id="ARBA00023157"/>
    </source>
</evidence>
<evidence type="ECO:0000313" key="23">
    <source>
        <dbReference type="Proteomes" id="UP000694580"/>
    </source>
</evidence>
<dbReference type="InterPro" id="IPR036383">
    <property type="entry name" value="TSP1_rpt_sf"/>
</dbReference>
<accession>A0AAY4A1M2</accession>
<evidence type="ECO:0000256" key="15">
    <source>
        <dbReference type="ARBA" id="ARBA00023058"/>
    </source>
</evidence>
<dbReference type="SMART" id="SM00192">
    <property type="entry name" value="LDLa"/>
    <property type="match status" value="1"/>
</dbReference>
<keyword evidence="13" id="KW-0391">Immunity</keyword>
<dbReference type="PROSITE" id="PS50092">
    <property type="entry name" value="TSP1"/>
    <property type="match status" value="2"/>
</dbReference>
<dbReference type="Gene3D" id="2.20.100.10">
    <property type="entry name" value="Thrombospondin type-1 (TSP1) repeat"/>
    <property type="match status" value="1"/>
</dbReference>